<evidence type="ECO:0000313" key="2">
    <source>
        <dbReference type="EMBL" id="KAK4194888.1"/>
    </source>
</evidence>
<gene>
    <name evidence="2" type="ORF">QBC40DRAFT_301668</name>
</gene>
<evidence type="ECO:0000256" key="1">
    <source>
        <dbReference type="SAM" id="MobiDB-lite"/>
    </source>
</evidence>
<dbReference type="Proteomes" id="UP001303160">
    <property type="component" value="Unassembled WGS sequence"/>
</dbReference>
<dbReference type="AlphaFoldDB" id="A0AAN7APS6"/>
<feature type="compositionally biased region" description="Polar residues" evidence="1">
    <location>
        <begin position="167"/>
        <end position="187"/>
    </location>
</feature>
<feature type="compositionally biased region" description="Low complexity" evidence="1">
    <location>
        <begin position="218"/>
        <end position="227"/>
    </location>
</feature>
<reference evidence="2" key="2">
    <citation type="submission" date="2023-05" db="EMBL/GenBank/DDBJ databases">
        <authorList>
            <consortium name="Lawrence Berkeley National Laboratory"/>
            <person name="Steindorff A."/>
            <person name="Hensen N."/>
            <person name="Bonometti L."/>
            <person name="Westerberg I."/>
            <person name="Brannstrom I.O."/>
            <person name="Guillou S."/>
            <person name="Cros-Aarteil S."/>
            <person name="Calhoun S."/>
            <person name="Haridas S."/>
            <person name="Kuo A."/>
            <person name="Mondo S."/>
            <person name="Pangilinan J."/>
            <person name="Riley R."/>
            <person name="Labutti K."/>
            <person name="Andreopoulos B."/>
            <person name="Lipzen A."/>
            <person name="Chen C."/>
            <person name="Yanf M."/>
            <person name="Daum C."/>
            <person name="Ng V."/>
            <person name="Clum A."/>
            <person name="Ohm R."/>
            <person name="Martin F."/>
            <person name="Silar P."/>
            <person name="Natvig D."/>
            <person name="Lalanne C."/>
            <person name="Gautier V."/>
            <person name="Ament-Velasquez S.L."/>
            <person name="Kruys A."/>
            <person name="Hutchinson M.I."/>
            <person name="Powell A.J."/>
            <person name="Barry K."/>
            <person name="Miller A.N."/>
            <person name="Grigoriev I.V."/>
            <person name="Debuchy R."/>
            <person name="Gladieux P."/>
            <person name="Thoren M.H."/>
            <person name="Johannesson H."/>
        </authorList>
    </citation>
    <scope>NUCLEOTIDE SEQUENCE</scope>
    <source>
        <strain evidence="2">CBS 315.58</strain>
    </source>
</reference>
<feature type="region of interest" description="Disordered" evidence="1">
    <location>
        <begin position="34"/>
        <end position="60"/>
    </location>
</feature>
<keyword evidence="3" id="KW-1185">Reference proteome</keyword>
<organism evidence="2 3">
    <name type="scientific">Triangularia verruculosa</name>
    <dbReference type="NCBI Taxonomy" id="2587418"/>
    <lineage>
        <taxon>Eukaryota</taxon>
        <taxon>Fungi</taxon>
        <taxon>Dikarya</taxon>
        <taxon>Ascomycota</taxon>
        <taxon>Pezizomycotina</taxon>
        <taxon>Sordariomycetes</taxon>
        <taxon>Sordariomycetidae</taxon>
        <taxon>Sordariales</taxon>
        <taxon>Podosporaceae</taxon>
        <taxon>Triangularia</taxon>
    </lineage>
</organism>
<accession>A0AAN7APS6</accession>
<dbReference type="EMBL" id="MU864034">
    <property type="protein sequence ID" value="KAK4194888.1"/>
    <property type="molecule type" value="Genomic_DNA"/>
</dbReference>
<feature type="compositionally biased region" description="Gly residues" evidence="1">
    <location>
        <begin position="123"/>
        <end position="134"/>
    </location>
</feature>
<feature type="compositionally biased region" description="Basic and acidic residues" evidence="1">
    <location>
        <begin position="38"/>
        <end position="49"/>
    </location>
</feature>
<feature type="compositionally biased region" description="Gly residues" evidence="1">
    <location>
        <begin position="228"/>
        <end position="255"/>
    </location>
</feature>
<feature type="region of interest" description="Disordered" evidence="1">
    <location>
        <begin position="96"/>
        <end position="257"/>
    </location>
</feature>
<evidence type="ECO:0000313" key="3">
    <source>
        <dbReference type="Proteomes" id="UP001303160"/>
    </source>
</evidence>
<comment type="caution">
    <text evidence="2">The sequence shown here is derived from an EMBL/GenBank/DDBJ whole genome shotgun (WGS) entry which is preliminary data.</text>
</comment>
<protein>
    <submittedName>
        <fullName evidence="2">Uncharacterized protein</fullName>
    </submittedName>
</protein>
<name>A0AAN7APS6_9PEZI</name>
<sequence length="334" mass="35409">MNSLASKIANLKVVHDQCQGKLAECEANLAKAKTTTADARKAEATERAKSITPGPGSRSNLDRAVAIRMHAENQQDLAQDKVDDAQEALENVERELGDAEYEMSQLQDRVELSKKPAYPVKPKGGGGGRTGSVRGGDVRLPSLSSGGGGGGRSMTGNSRSRFRNDRSLMSGNTAGNEWNYSSGTGKNRTGDNRSGDGRTSSSRVSNDRGGEQRGNVVSAGGSKTGKLTTGGGGGATNSKSGGTGSGRVGGTGNGGATSMWRRQIFGDGTAGCVRGEEERYFLGRYLYFTVTLWLYLKYTTAKSCLPILVDSTWNQLYYHHGLLRSAPEHTTREA</sequence>
<reference evidence="2" key="1">
    <citation type="journal article" date="2023" name="Mol. Phylogenet. Evol.">
        <title>Genome-scale phylogeny and comparative genomics of the fungal order Sordariales.</title>
        <authorList>
            <person name="Hensen N."/>
            <person name="Bonometti L."/>
            <person name="Westerberg I."/>
            <person name="Brannstrom I.O."/>
            <person name="Guillou S."/>
            <person name="Cros-Aarteil S."/>
            <person name="Calhoun S."/>
            <person name="Haridas S."/>
            <person name="Kuo A."/>
            <person name="Mondo S."/>
            <person name="Pangilinan J."/>
            <person name="Riley R."/>
            <person name="LaButti K."/>
            <person name="Andreopoulos B."/>
            <person name="Lipzen A."/>
            <person name="Chen C."/>
            <person name="Yan M."/>
            <person name="Daum C."/>
            <person name="Ng V."/>
            <person name="Clum A."/>
            <person name="Steindorff A."/>
            <person name="Ohm R.A."/>
            <person name="Martin F."/>
            <person name="Silar P."/>
            <person name="Natvig D.O."/>
            <person name="Lalanne C."/>
            <person name="Gautier V."/>
            <person name="Ament-Velasquez S.L."/>
            <person name="Kruys A."/>
            <person name="Hutchinson M.I."/>
            <person name="Powell A.J."/>
            <person name="Barry K."/>
            <person name="Miller A.N."/>
            <person name="Grigoriev I.V."/>
            <person name="Debuchy R."/>
            <person name="Gladieux P."/>
            <person name="Hiltunen Thoren M."/>
            <person name="Johannesson H."/>
        </authorList>
    </citation>
    <scope>NUCLEOTIDE SEQUENCE</scope>
    <source>
        <strain evidence="2">CBS 315.58</strain>
    </source>
</reference>
<proteinExistence type="predicted"/>